<keyword evidence="2" id="KW-1185">Reference proteome</keyword>
<dbReference type="AlphaFoldDB" id="A0A1D1W000"/>
<proteinExistence type="predicted"/>
<organism evidence="1 2">
    <name type="scientific">Ramazzottius varieornatus</name>
    <name type="common">Water bear</name>
    <name type="synonym">Tardigrade</name>
    <dbReference type="NCBI Taxonomy" id="947166"/>
    <lineage>
        <taxon>Eukaryota</taxon>
        <taxon>Metazoa</taxon>
        <taxon>Ecdysozoa</taxon>
        <taxon>Tardigrada</taxon>
        <taxon>Eutardigrada</taxon>
        <taxon>Parachela</taxon>
        <taxon>Hypsibioidea</taxon>
        <taxon>Ramazzottiidae</taxon>
        <taxon>Ramazzottius</taxon>
    </lineage>
</organism>
<dbReference type="Proteomes" id="UP000186922">
    <property type="component" value="Unassembled WGS sequence"/>
</dbReference>
<protein>
    <recommendedName>
        <fullName evidence="3">Reverse transcriptase domain-containing protein</fullName>
    </recommendedName>
</protein>
<comment type="caution">
    <text evidence="1">The sequence shown here is derived from an EMBL/GenBank/DDBJ whole genome shotgun (WGS) entry which is preliminary data.</text>
</comment>
<sequence length="179" mass="19912">MLFCLAIETVTKKLTSPFNLWYLDDGTIGGDCSKVLADLCTVISEGMRIGLELNPSKCELFPEGGTAGERERIWRAFSLVCPEIIFPSHAELTLLVAPLLRRALEPAIEEKRSKFSVLTSRLNLLFSHQALFLLKNCLGLPKLLYVLRCSPSWKATAALQAFDDVLRRSVAEITNNSGR</sequence>
<dbReference type="OrthoDB" id="7485566at2759"/>
<accession>A0A1D1W000</accession>
<dbReference type="EMBL" id="BDGG01000014">
    <property type="protein sequence ID" value="GAV06935.1"/>
    <property type="molecule type" value="Genomic_DNA"/>
</dbReference>
<evidence type="ECO:0000313" key="2">
    <source>
        <dbReference type="Proteomes" id="UP000186922"/>
    </source>
</evidence>
<name>A0A1D1W000_RAMVA</name>
<gene>
    <name evidence="1" type="primary">RvY_16843-1</name>
    <name evidence="1" type="synonym">RvY_16843.1</name>
    <name evidence="1" type="ORF">RvY_16843</name>
</gene>
<evidence type="ECO:0000313" key="1">
    <source>
        <dbReference type="EMBL" id="GAV06935.1"/>
    </source>
</evidence>
<evidence type="ECO:0008006" key="3">
    <source>
        <dbReference type="Google" id="ProtNLM"/>
    </source>
</evidence>
<reference evidence="1 2" key="1">
    <citation type="journal article" date="2016" name="Nat. Commun.">
        <title>Extremotolerant tardigrade genome and improved radiotolerance of human cultured cells by tardigrade-unique protein.</title>
        <authorList>
            <person name="Hashimoto T."/>
            <person name="Horikawa D.D."/>
            <person name="Saito Y."/>
            <person name="Kuwahara H."/>
            <person name="Kozuka-Hata H."/>
            <person name="Shin-I T."/>
            <person name="Minakuchi Y."/>
            <person name="Ohishi K."/>
            <person name="Motoyama A."/>
            <person name="Aizu T."/>
            <person name="Enomoto A."/>
            <person name="Kondo K."/>
            <person name="Tanaka S."/>
            <person name="Hara Y."/>
            <person name="Koshikawa S."/>
            <person name="Sagara H."/>
            <person name="Miura T."/>
            <person name="Yokobori S."/>
            <person name="Miyagawa K."/>
            <person name="Suzuki Y."/>
            <person name="Kubo T."/>
            <person name="Oyama M."/>
            <person name="Kohara Y."/>
            <person name="Fujiyama A."/>
            <person name="Arakawa K."/>
            <person name="Katayama T."/>
            <person name="Toyoda A."/>
            <person name="Kunieda T."/>
        </authorList>
    </citation>
    <scope>NUCLEOTIDE SEQUENCE [LARGE SCALE GENOMIC DNA]</scope>
    <source>
        <strain evidence="1 2">YOKOZUNA-1</strain>
    </source>
</reference>